<evidence type="ECO:0000313" key="4">
    <source>
        <dbReference type="Proteomes" id="UP001595998"/>
    </source>
</evidence>
<gene>
    <name evidence="3" type="ORF">ACFOZ9_01655</name>
</gene>
<dbReference type="PANTHER" id="PTHR30007">
    <property type="entry name" value="PHP DOMAIN PROTEIN"/>
    <property type="match status" value="1"/>
</dbReference>
<sequence length="262" mass="30115">MQPQQHGAVDLTDQHWNLVAFFFSGSPHRPDGKGRQRAPSRPILNAILWILRTGAPWKDLPARYPPRSTVHRRFQEWTRSGVLDRVLQALYELLADQGQLNLSECYIDATFVSAKKGASRFGKTKRGKGTKIMAITDASGLPFAVHVASASPHEVTLVHDTLDATFGFDYPKRLIGDRAYDSDALDAELAREGIEMIAPNRRNRSKTQDGRPLRRYRRRWRVERLFAWLHNFRRLVVRWERHAENFLGMVHLGCLIILLRTL</sequence>
<dbReference type="NCBIfam" id="NF033580">
    <property type="entry name" value="transpos_IS5_3"/>
    <property type="match status" value="1"/>
</dbReference>
<reference evidence="4" key="1">
    <citation type="journal article" date="2019" name="Int. J. Syst. Evol. Microbiol.">
        <title>The Global Catalogue of Microorganisms (GCM) 10K type strain sequencing project: providing services to taxonomists for standard genome sequencing and annotation.</title>
        <authorList>
            <consortium name="The Broad Institute Genomics Platform"/>
            <consortium name="The Broad Institute Genome Sequencing Center for Infectious Disease"/>
            <person name="Wu L."/>
            <person name="Ma J."/>
        </authorList>
    </citation>
    <scope>NUCLEOTIDE SEQUENCE [LARGE SCALE GENOMIC DNA]</scope>
    <source>
        <strain evidence="4">CCUG 56029</strain>
    </source>
</reference>
<keyword evidence="4" id="KW-1185">Reference proteome</keyword>
<name>A0ABV8XJD5_9DEIO</name>
<organism evidence="3 4">
    <name type="scientific">Deinococcus navajonensis</name>
    <dbReference type="NCBI Taxonomy" id="309884"/>
    <lineage>
        <taxon>Bacteria</taxon>
        <taxon>Thermotogati</taxon>
        <taxon>Deinococcota</taxon>
        <taxon>Deinococci</taxon>
        <taxon>Deinococcales</taxon>
        <taxon>Deinococcaceae</taxon>
        <taxon>Deinococcus</taxon>
    </lineage>
</organism>
<dbReference type="InterPro" id="IPR002559">
    <property type="entry name" value="Transposase_11"/>
</dbReference>
<dbReference type="Proteomes" id="UP001595998">
    <property type="component" value="Unassembled WGS sequence"/>
</dbReference>
<protein>
    <submittedName>
        <fullName evidence="3">IS5 family transposase</fullName>
    </submittedName>
</protein>
<dbReference type="Pfam" id="PF01609">
    <property type="entry name" value="DDE_Tnp_1"/>
    <property type="match status" value="1"/>
</dbReference>
<dbReference type="PANTHER" id="PTHR30007:SF0">
    <property type="entry name" value="TRANSPOSASE"/>
    <property type="match status" value="1"/>
</dbReference>
<dbReference type="Pfam" id="PF13340">
    <property type="entry name" value="DUF4096"/>
    <property type="match status" value="1"/>
</dbReference>
<proteinExistence type="predicted"/>
<dbReference type="RefSeq" id="WP_380035604.1">
    <property type="nucleotide sequence ID" value="NZ_JBHSEH010000004.1"/>
</dbReference>
<feature type="domain" description="Transposase IS4-like" evidence="1">
    <location>
        <begin position="107"/>
        <end position="252"/>
    </location>
</feature>
<evidence type="ECO:0000259" key="1">
    <source>
        <dbReference type="Pfam" id="PF01609"/>
    </source>
</evidence>
<evidence type="ECO:0000259" key="2">
    <source>
        <dbReference type="Pfam" id="PF13340"/>
    </source>
</evidence>
<comment type="caution">
    <text evidence="3">The sequence shown here is derived from an EMBL/GenBank/DDBJ whole genome shotgun (WGS) entry which is preliminary data.</text>
</comment>
<dbReference type="InterPro" id="IPR025161">
    <property type="entry name" value="IS402-like_dom"/>
</dbReference>
<dbReference type="EMBL" id="JBHSEH010000004">
    <property type="protein sequence ID" value="MFC4424898.1"/>
    <property type="molecule type" value="Genomic_DNA"/>
</dbReference>
<evidence type="ECO:0000313" key="3">
    <source>
        <dbReference type="EMBL" id="MFC4424898.1"/>
    </source>
</evidence>
<accession>A0ABV8XJD5</accession>
<feature type="domain" description="Insertion element IS402-like" evidence="2">
    <location>
        <begin position="11"/>
        <end position="86"/>
    </location>
</feature>